<dbReference type="GO" id="GO:0047545">
    <property type="term" value="F:(S)-2-hydroxyglutarate dehydrogenase activity"/>
    <property type="evidence" value="ECO:0007669"/>
    <property type="project" value="UniProtKB-EC"/>
</dbReference>
<evidence type="ECO:0000256" key="5">
    <source>
        <dbReference type="ARBA" id="ARBA00036066"/>
    </source>
</evidence>
<dbReference type="Gene3D" id="3.30.9.10">
    <property type="entry name" value="D-Amino Acid Oxidase, subunit A, domain 2"/>
    <property type="match status" value="1"/>
</dbReference>
<comment type="cofactor">
    <cofactor evidence="1">
        <name>FAD</name>
        <dbReference type="ChEBI" id="CHEBI:57692"/>
    </cofactor>
</comment>
<proteinExistence type="inferred from homology"/>
<evidence type="ECO:0000256" key="6">
    <source>
        <dbReference type="ARBA" id="ARBA00037941"/>
    </source>
</evidence>
<accession>A0A834MNQ3</accession>
<dbReference type="SUPFAM" id="SSF51905">
    <property type="entry name" value="FAD/NAD(P)-binding domain"/>
    <property type="match status" value="1"/>
</dbReference>
<evidence type="ECO:0000256" key="3">
    <source>
        <dbReference type="ARBA" id="ARBA00022827"/>
    </source>
</evidence>
<dbReference type="Pfam" id="PF01266">
    <property type="entry name" value="DAO"/>
    <property type="match status" value="1"/>
</dbReference>
<evidence type="ECO:0000256" key="2">
    <source>
        <dbReference type="ARBA" id="ARBA00022630"/>
    </source>
</evidence>
<dbReference type="PANTHER" id="PTHR43104:SF2">
    <property type="entry name" value="L-2-HYDROXYGLUTARATE DEHYDROGENASE, MITOCHONDRIAL"/>
    <property type="match status" value="1"/>
</dbReference>
<keyword evidence="11" id="KW-1185">Reference proteome</keyword>
<dbReference type="Proteomes" id="UP000625711">
    <property type="component" value="Unassembled WGS sequence"/>
</dbReference>
<sequence>MFLSLTTRYLHQKLTTINIKNKYDVVVIGGGIIGTAVARKFLLECPGQDICLLEKECSLAKHQSSHNSGVMHCGVFYKPNSLKANLCVEGIELLKKYCDDKNIQYQRSGKVVIAPDLCQVNVLCKLYEQGQDNKVRGLQLLESQREIRKYSPSCKGEKALWCPDTANVNFREVTEHLADDFIHSGGNLVFNYKVVDIKQSEDSCFPICLCVSERPPLFAKYVVVCGGLHSETLSDMLEVKNSIKHQQFLILKVNYQEIDSKYCENLQTNVYGVPDLELPFLGAHFSPQIKGTILLGPSAVPALKVEGYCNDEVSLSHLSKMVFSCNVRNMVVRNFSQCINQLCHTLNTDIQIKYLQQFIPNFSYQYVIKGPTAVQCQLLNSDGTFVDDYIFNFFNGNGIGKRIINLKYTPSPAATSCLSIADYVYKKFTECYTDL</sequence>
<reference evidence="10" key="1">
    <citation type="submission" date="2020-08" db="EMBL/GenBank/DDBJ databases">
        <title>Genome sequencing and assembly of the red palm weevil Rhynchophorus ferrugineus.</title>
        <authorList>
            <person name="Dias G.B."/>
            <person name="Bergman C.M."/>
            <person name="Manee M."/>
        </authorList>
    </citation>
    <scope>NUCLEOTIDE SEQUENCE</scope>
    <source>
        <strain evidence="10">AA-2017</strain>
        <tissue evidence="10">Whole larva</tissue>
    </source>
</reference>
<keyword evidence="2" id="KW-0285">Flavoprotein</keyword>
<comment type="catalytic activity">
    <reaction evidence="5">
        <text>(S)-2-hydroxyglutarate + A = 2-oxoglutarate + AH2</text>
        <dbReference type="Rhea" id="RHEA:21252"/>
        <dbReference type="ChEBI" id="CHEBI:13193"/>
        <dbReference type="ChEBI" id="CHEBI:16782"/>
        <dbReference type="ChEBI" id="CHEBI:16810"/>
        <dbReference type="ChEBI" id="CHEBI:17499"/>
        <dbReference type="EC" id="1.1.99.2"/>
    </reaction>
</comment>
<evidence type="ECO:0000256" key="4">
    <source>
        <dbReference type="ARBA" id="ARBA00023002"/>
    </source>
</evidence>
<dbReference type="Gene3D" id="3.50.50.60">
    <property type="entry name" value="FAD/NAD(P)-binding domain"/>
    <property type="match status" value="1"/>
</dbReference>
<dbReference type="InterPro" id="IPR036188">
    <property type="entry name" value="FAD/NAD-bd_sf"/>
</dbReference>
<evidence type="ECO:0000256" key="8">
    <source>
        <dbReference type="ARBA" id="ARBA00041137"/>
    </source>
</evidence>
<gene>
    <name evidence="10" type="ORF">GWI33_000228</name>
</gene>
<evidence type="ECO:0000259" key="9">
    <source>
        <dbReference type="Pfam" id="PF01266"/>
    </source>
</evidence>
<keyword evidence="4" id="KW-0560">Oxidoreductase</keyword>
<protein>
    <recommendedName>
        <fullName evidence="8">L-2-hydroxyglutarate dehydrogenase, mitochondrial</fullName>
        <ecNumber evidence="7">1.1.99.2</ecNumber>
    </recommendedName>
</protein>
<dbReference type="EC" id="1.1.99.2" evidence="7"/>
<feature type="domain" description="FAD dependent oxidoreductase" evidence="9">
    <location>
        <begin position="24"/>
        <end position="301"/>
    </location>
</feature>
<dbReference type="OrthoDB" id="498204at2759"/>
<evidence type="ECO:0000313" key="10">
    <source>
        <dbReference type="EMBL" id="KAF7287880.1"/>
    </source>
</evidence>
<dbReference type="PANTHER" id="PTHR43104">
    <property type="entry name" value="L-2-HYDROXYGLUTARATE DEHYDROGENASE, MITOCHONDRIAL"/>
    <property type="match status" value="1"/>
</dbReference>
<comment type="similarity">
    <text evidence="6">Belongs to the L2HGDH family.</text>
</comment>
<evidence type="ECO:0000313" key="11">
    <source>
        <dbReference type="Proteomes" id="UP000625711"/>
    </source>
</evidence>
<comment type="caution">
    <text evidence="10">The sequence shown here is derived from an EMBL/GenBank/DDBJ whole genome shotgun (WGS) entry which is preliminary data.</text>
</comment>
<dbReference type="EMBL" id="JAACXV010000002">
    <property type="protein sequence ID" value="KAF7287880.1"/>
    <property type="molecule type" value="Genomic_DNA"/>
</dbReference>
<evidence type="ECO:0000256" key="7">
    <source>
        <dbReference type="ARBA" id="ARBA00038878"/>
    </source>
</evidence>
<organism evidence="10 11">
    <name type="scientific">Rhynchophorus ferrugineus</name>
    <name type="common">Red palm weevil</name>
    <name type="synonym">Curculio ferrugineus</name>
    <dbReference type="NCBI Taxonomy" id="354439"/>
    <lineage>
        <taxon>Eukaryota</taxon>
        <taxon>Metazoa</taxon>
        <taxon>Ecdysozoa</taxon>
        <taxon>Arthropoda</taxon>
        <taxon>Hexapoda</taxon>
        <taxon>Insecta</taxon>
        <taxon>Pterygota</taxon>
        <taxon>Neoptera</taxon>
        <taxon>Endopterygota</taxon>
        <taxon>Coleoptera</taxon>
        <taxon>Polyphaga</taxon>
        <taxon>Cucujiformia</taxon>
        <taxon>Curculionidae</taxon>
        <taxon>Dryophthorinae</taxon>
        <taxon>Rhynchophorus</taxon>
    </lineage>
</organism>
<evidence type="ECO:0000256" key="1">
    <source>
        <dbReference type="ARBA" id="ARBA00001974"/>
    </source>
</evidence>
<keyword evidence="3" id="KW-0274">FAD</keyword>
<dbReference type="NCBIfam" id="NF008726">
    <property type="entry name" value="PRK11728.1"/>
    <property type="match status" value="1"/>
</dbReference>
<dbReference type="InterPro" id="IPR006076">
    <property type="entry name" value="FAD-dep_OxRdtase"/>
</dbReference>
<name>A0A834MNQ3_RHYFE</name>
<dbReference type="AlphaFoldDB" id="A0A834MNQ3"/>